<sequence>MHTLIYESMYKYAVLTDFVLCKCKYCVKSVIDGLKVTKEV</sequence>
<evidence type="ECO:0000313" key="1">
    <source>
        <dbReference type="EMBL" id="OXU20609.1"/>
    </source>
</evidence>
<protein>
    <submittedName>
        <fullName evidence="1">Uncharacterized protein</fullName>
    </submittedName>
</protein>
<organism evidence="1 2">
    <name type="scientific">Trichomalopsis sarcophagae</name>
    <dbReference type="NCBI Taxonomy" id="543379"/>
    <lineage>
        <taxon>Eukaryota</taxon>
        <taxon>Metazoa</taxon>
        <taxon>Ecdysozoa</taxon>
        <taxon>Arthropoda</taxon>
        <taxon>Hexapoda</taxon>
        <taxon>Insecta</taxon>
        <taxon>Pterygota</taxon>
        <taxon>Neoptera</taxon>
        <taxon>Endopterygota</taxon>
        <taxon>Hymenoptera</taxon>
        <taxon>Apocrita</taxon>
        <taxon>Proctotrupomorpha</taxon>
        <taxon>Chalcidoidea</taxon>
        <taxon>Pteromalidae</taxon>
        <taxon>Pteromalinae</taxon>
        <taxon>Trichomalopsis</taxon>
    </lineage>
</organism>
<dbReference type="EMBL" id="NNAY01002768">
    <property type="protein sequence ID" value="OXU20609.1"/>
    <property type="molecule type" value="Genomic_DNA"/>
</dbReference>
<name>A0A232EQD8_9HYME</name>
<evidence type="ECO:0000313" key="2">
    <source>
        <dbReference type="Proteomes" id="UP000215335"/>
    </source>
</evidence>
<comment type="caution">
    <text evidence="1">The sequence shown here is derived from an EMBL/GenBank/DDBJ whole genome shotgun (WGS) entry which is preliminary data.</text>
</comment>
<dbReference type="Proteomes" id="UP000215335">
    <property type="component" value="Unassembled WGS sequence"/>
</dbReference>
<proteinExistence type="predicted"/>
<keyword evidence="2" id="KW-1185">Reference proteome</keyword>
<accession>A0A232EQD8</accession>
<gene>
    <name evidence="1" type="ORF">TSAR_011560</name>
</gene>
<reference evidence="1 2" key="1">
    <citation type="journal article" date="2017" name="Curr. Biol.">
        <title>The Evolution of Venom by Co-option of Single-Copy Genes.</title>
        <authorList>
            <person name="Martinson E.O."/>
            <person name="Mrinalini"/>
            <person name="Kelkar Y.D."/>
            <person name="Chang C.H."/>
            <person name="Werren J.H."/>
        </authorList>
    </citation>
    <scope>NUCLEOTIDE SEQUENCE [LARGE SCALE GENOMIC DNA]</scope>
    <source>
        <strain evidence="1 2">Alberta</strain>
        <tissue evidence="1">Whole body</tissue>
    </source>
</reference>
<dbReference type="AlphaFoldDB" id="A0A232EQD8"/>